<dbReference type="NCBIfam" id="TIGR01382">
    <property type="entry name" value="PfpI"/>
    <property type="match status" value="1"/>
</dbReference>
<evidence type="ECO:0000259" key="2">
    <source>
        <dbReference type="Pfam" id="PF01965"/>
    </source>
</evidence>
<name>A0A919IN05_9ACTN</name>
<dbReference type="Gene3D" id="3.40.50.880">
    <property type="match status" value="1"/>
</dbReference>
<dbReference type="PANTHER" id="PTHR42733">
    <property type="entry name" value="DJ-1 PROTEIN"/>
    <property type="match status" value="1"/>
</dbReference>
<evidence type="ECO:0000313" key="3">
    <source>
        <dbReference type="EMBL" id="GID68202.1"/>
    </source>
</evidence>
<dbReference type="InterPro" id="IPR006286">
    <property type="entry name" value="C56_PfpI-like"/>
</dbReference>
<dbReference type="InterPro" id="IPR002818">
    <property type="entry name" value="DJ-1/PfpI"/>
</dbReference>
<gene>
    <name evidence="3" type="ORF">Acy02nite_60830</name>
</gene>
<dbReference type="PROSITE" id="PS51276">
    <property type="entry name" value="PEPTIDASE_C56_PFPI"/>
    <property type="match status" value="1"/>
</dbReference>
<feature type="domain" description="DJ-1/PfpI" evidence="2">
    <location>
        <begin position="28"/>
        <end position="188"/>
    </location>
</feature>
<dbReference type="Pfam" id="PF01965">
    <property type="entry name" value="DJ-1_PfpI"/>
    <property type="match status" value="1"/>
</dbReference>
<sequence length="195" mass="20739">MTTTVPGPAAATDDNRIAVTSGAPSRGRIAVLTTDKVEEVEFFYPYYRFVEEGYDVDVITPSGGALTGARGFGIQTTMALADADPDDYLMLYIPGGHAPIELRANEQALTFVRAIAGERKLIGSVCHGPQVLISAGLVAGRTMTSWYGVEPEVTEAGGTWVNEAVVDDGLIVTARKPGDLPAEMHRIMQRLNAAA</sequence>
<comment type="similarity">
    <text evidence="1">Belongs to the peptidase C56 family.</text>
</comment>
<comment type="caution">
    <text evidence="3">The sequence shown here is derived from an EMBL/GenBank/DDBJ whole genome shotgun (WGS) entry which is preliminary data.</text>
</comment>
<accession>A0A919IN05</accession>
<proteinExistence type="inferred from homology"/>
<organism evidence="3 4">
    <name type="scientific">Actinoplanes cyaneus</name>
    <dbReference type="NCBI Taxonomy" id="52696"/>
    <lineage>
        <taxon>Bacteria</taxon>
        <taxon>Bacillati</taxon>
        <taxon>Actinomycetota</taxon>
        <taxon>Actinomycetes</taxon>
        <taxon>Micromonosporales</taxon>
        <taxon>Micromonosporaceae</taxon>
        <taxon>Actinoplanes</taxon>
    </lineage>
</organism>
<dbReference type="CDD" id="cd03134">
    <property type="entry name" value="GATase1_PfpI_like"/>
    <property type="match status" value="1"/>
</dbReference>
<dbReference type="InterPro" id="IPR029062">
    <property type="entry name" value="Class_I_gatase-like"/>
</dbReference>
<dbReference type="EMBL" id="BOMH01000045">
    <property type="protein sequence ID" value="GID68202.1"/>
    <property type="molecule type" value="Genomic_DNA"/>
</dbReference>
<evidence type="ECO:0000313" key="4">
    <source>
        <dbReference type="Proteomes" id="UP000619479"/>
    </source>
</evidence>
<dbReference type="RefSeq" id="WP_203746979.1">
    <property type="nucleotide sequence ID" value="NZ_BAAAUC010000055.1"/>
</dbReference>
<evidence type="ECO:0000256" key="1">
    <source>
        <dbReference type="ARBA" id="ARBA00008542"/>
    </source>
</evidence>
<reference evidence="3" key="1">
    <citation type="submission" date="2021-01" db="EMBL/GenBank/DDBJ databases">
        <title>Whole genome shotgun sequence of Actinoplanes cyaneus NBRC 14990.</title>
        <authorList>
            <person name="Komaki H."/>
            <person name="Tamura T."/>
        </authorList>
    </citation>
    <scope>NUCLEOTIDE SEQUENCE</scope>
    <source>
        <strain evidence="3">NBRC 14990</strain>
    </source>
</reference>
<dbReference type="PANTHER" id="PTHR42733:SF2">
    <property type="entry name" value="DJ-1_THIJ_PFPI FAMILY PROTEIN"/>
    <property type="match status" value="1"/>
</dbReference>
<dbReference type="Proteomes" id="UP000619479">
    <property type="component" value="Unassembled WGS sequence"/>
</dbReference>
<keyword evidence="3" id="KW-0315">Glutamine amidotransferase</keyword>
<dbReference type="AlphaFoldDB" id="A0A919IN05"/>
<dbReference type="SUPFAM" id="SSF52317">
    <property type="entry name" value="Class I glutamine amidotransferase-like"/>
    <property type="match status" value="1"/>
</dbReference>
<keyword evidence="4" id="KW-1185">Reference proteome</keyword>
<protein>
    <submittedName>
        <fullName evidence="3">Glutamine amidotransferase</fullName>
    </submittedName>
</protein>